<comment type="caution">
    <text evidence="7">The sequence shown here is derived from an EMBL/GenBank/DDBJ whole genome shotgun (WGS) entry which is preliminary data.</text>
</comment>
<evidence type="ECO:0000313" key="8">
    <source>
        <dbReference type="Proteomes" id="UP000070366"/>
    </source>
</evidence>
<evidence type="ECO:0000256" key="6">
    <source>
        <dbReference type="SAM" id="Phobius"/>
    </source>
</evidence>
<feature type="transmembrane region" description="Helical" evidence="6">
    <location>
        <begin position="306"/>
        <end position="325"/>
    </location>
</feature>
<evidence type="ECO:0000256" key="5">
    <source>
        <dbReference type="ARBA" id="ARBA00023136"/>
    </source>
</evidence>
<dbReference type="OrthoDB" id="9815820at2"/>
<comment type="subcellular location">
    <subcellularLocation>
        <location evidence="1">Cell membrane</location>
        <topology evidence="1">Multi-pass membrane protein</topology>
    </subcellularLocation>
</comment>
<dbReference type="PANTHER" id="PTHR32196">
    <property type="entry name" value="ABC TRANSPORTER PERMEASE PROTEIN YPHD-RELATED-RELATED"/>
    <property type="match status" value="1"/>
</dbReference>
<feature type="transmembrane region" description="Helical" evidence="6">
    <location>
        <begin position="177"/>
        <end position="196"/>
    </location>
</feature>
<dbReference type="Pfam" id="PF02653">
    <property type="entry name" value="BPD_transp_2"/>
    <property type="match status" value="1"/>
</dbReference>
<keyword evidence="3 6" id="KW-0812">Transmembrane</keyword>
<accession>A0A136Q7H4</accession>
<dbReference type="CDD" id="cd06579">
    <property type="entry name" value="TM_PBP1_transp_AraH_like"/>
    <property type="match status" value="1"/>
</dbReference>
<feature type="transmembrane region" description="Helical" evidence="6">
    <location>
        <begin position="264"/>
        <end position="294"/>
    </location>
</feature>
<protein>
    <submittedName>
        <fullName evidence="7">Putative ribose transport system permease protein RbsC</fullName>
    </submittedName>
</protein>
<evidence type="ECO:0000313" key="7">
    <source>
        <dbReference type="EMBL" id="KXK66625.1"/>
    </source>
</evidence>
<reference evidence="7 8" key="1">
    <citation type="submission" date="2016-02" db="EMBL/GenBank/DDBJ databases">
        <authorList>
            <person name="Wen L."/>
            <person name="He K."/>
            <person name="Yang H."/>
        </authorList>
    </citation>
    <scope>NUCLEOTIDE SEQUENCE [LARGE SCALE GENOMIC DNA]</scope>
    <source>
        <strain evidence="7 8">DSM 22607</strain>
    </source>
</reference>
<dbReference type="EMBL" id="LSZW01000035">
    <property type="protein sequence ID" value="KXK66625.1"/>
    <property type="molecule type" value="Genomic_DNA"/>
</dbReference>
<name>A0A136Q7H4_9FIRM</name>
<dbReference type="PANTHER" id="PTHR32196:SF72">
    <property type="entry name" value="RIBOSE IMPORT PERMEASE PROTEIN RBSC"/>
    <property type="match status" value="1"/>
</dbReference>
<keyword evidence="8" id="KW-1185">Reference proteome</keyword>
<keyword evidence="2" id="KW-1003">Cell membrane</keyword>
<dbReference type="STRING" id="626937.HMPREF3293_00456"/>
<evidence type="ECO:0000256" key="3">
    <source>
        <dbReference type="ARBA" id="ARBA00022692"/>
    </source>
</evidence>
<evidence type="ECO:0000256" key="2">
    <source>
        <dbReference type="ARBA" id="ARBA00022475"/>
    </source>
</evidence>
<dbReference type="AlphaFoldDB" id="A0A136Q7H4"/>
<feature type="transmembrane region" description="Helical" evidence="6">
    <location>
        <begin position="21"/>
        <end position="40"/>
    </location>
</feature>
<dbReference type="GO" id="GO:0022857">
    <property type="term" value="F:transmembrane transporter activity"/>
    <property type="evidence" value="ECO:0007669"/>
    <property type="project" value="InterPro"/>
</dbReference>
<feature type="transmembrane region" description="Helical" evidence="6">
    <location>
        <begin position="228"/>
        <end position="252"/>
    </location>
</feature>
<evidence type="ECO:0000256" key="4">
    <source>
        <dbReference type="ARBA" id="ARBA00022989"/>
    </source>
</evidence>
<dbReference type="Proteomes" id="UP000070366">
    <property type="component" value="Unassembled WGS sequence"/>
</dbReference>
<organism evidence="7 8">
    <name type="scientific">Christensenella minuta</name>
    <dbReference type="NCBI Taxonomy" id="626937"/>
    <lineage>
        <taxon>Bacteria</taxon>
        <taxon>Bacillati</taxon>
        <taxon>Bacillota</taxon>
        <taxon>Clostridia</taxon>
        <taxon>Christensenellales</taxon>
        <taxon>Christensenellaceae</taxon>
        <taxon>Christensenella</taxon>
    </lineage>
</organism>
<evidence type="ECO:0000256" key="1">
    <source>
        <dbReference type="ARBA" id="ARBA00004651"/>
    </source>
</evidence>
<dbReference type="GO" id="GO:0005886">
    <property type="term" value="C:plasma membrane"/>
    <property type="evidence" value="ECO:0007669"/>
    <property type="project" value="UniProtKB-SubCell"/>
</dbReference>
<proteinExistence type="predicted"/>
<sequence>MSNEAKALKQQGGKKIDLQKLLALGALVILFVFFFIAAVFGNNVNGLTFITNVLESSYFVGFLALGVTFAIITGGIDLSIGTIMMCGALIGGYMYNSQGWPLIAAIILTVLIPTGFGLLNGFLIARLKLPAFIATLGTMMISQGLGSIVTSVQTQRWPTAADADGWFKAVFMKTPEGFPTGVIWLVAFFLLAMFLLNKTKFGKYTFAIGSNEEAARLSGVNTAKWLTLVYVVNGLFCGFAALMYGATYTTVLPQTGNGLELQGIAAVVIGGTSLAGGVGSMSGTLIGVFIMSVLKMGLTSIGLQPQWQTFFVGVVVILAVLMDIYRQKSANKVKAA</sequence>
<feature type="transmembrane region" description="Helical" evidence="6">
    <location>
        <begin position="60"/>
        <end position="90"/>
    </location>
</feature>
<feature type="transmembrane region" description="Helical" evidence="6">
    <location>
        <begin position="102"/>
        <end position="125"/>
    </location>
</feature>
<gene>
    <name evidence="7" type="ORF">HMPREF3293_00456</name>
</gene>
<feature type="transmembrane region" description="Helical" evidence="6">
    <location>
        <begin position="131"/>
        <end position="149"/>
    </location>
</feature>
<dbReference type="KEGG" id="cmiu:B1H56_07315"/>
<dbReference type="RefSeq" id="WP_066522905.1">
    <property type="nucleotide sequence ID" value="NZ_CABMOF010000011.1"/>
</dbReference>
<keyword evidence="4 6" id="KW-1133">Transmembrane helix</keyword>
<dbReference type="InterPro" id="IPR001851">
    <property type="entry name" value="ABC_transp_permease"/>
</dbReference>
<keyword evidence="5 6" id="KW-0472">Membrane</keyword>